<dbReference type="GO" id="GO:0005829">
    <property type="term" value="C:cytosol"/>
    <property type="evidence" value="ECO:0007669"/>
    <property type="project" value="TreeGrafter"/>
</dbReference>
<dbReference type="GO" id="GO:0003723">
    <property type="term" value="F:RNA binding"/>
    <property type="evidence" value="ECO:0007669"/>
    <property type="project" value="InterPro"/>
</dbReference>
<evidence type="ECO:0000256" key="4">
    <source>
        <dbReference type="HAMAP-Rule" id="MF_01082"/>
    </source>
</evidence>
<dbReference type="PROSITE" id="PS50984">
    <property type="entry name" value="TRUD"/>
    <property type="match status" value="1"/>
</dbReference>
<proteinExistence type="inferred from homology"/>
<name>A0A919CK69_9GAMM</name>
<dbReference type="HAMAP" id="MF_01082">
    <property type="entry name" value="TruD"/>
    <property type="match status" value="1"/>
</dbReference>
<dbReference type="PANTHER" id="PTHR47811">
    <property type="entry name" value="TRNA PSEUDOURIDINE SYNTHASE D"/>
    <property type="match status" value="1"/>
</dbReference>
<feature type="active site" description="Nucleophile" evidence="4">
    <location>
        <position position="72"/>
    </location>
</feature>
<dbReference type="Gene3D" id="3.30.2350.20">
    <property type="entry name" value="TruD, catalytic domain"/>
    <property type="match status" value="1"/>
</dbReference>
<reference evidence="6" key="1">
    <citation type="journal article" date="2014" name="Int. J. Syst. Evol. Microbiol.">
        <title>Complete genome sequence of Corynebacterium casei LMG S-19264T (=DSM 44701T), isolated from a smear-ripened cheese.</title>
        <authorList>
            <consortium name="US DOE Joint Genome Institute (JGI-PGF)"/>
            <person name="Walter F."/>
            <person name="Albersmeier A."/>
            <person name="Kalinowski J."/>
            <person name="Ruckert C."/>
        </authorList>
    </citation>
    <scope>NUCLEOTIDE SEQUENCE</scope>
    <source>
        <strain evidence="6">KCTC 23430</strain>
    </source>
</reference>
<comment type="catalytic activity">
    <reaction evidence="4">
        <text>uridine(13) in tRNA = pseudouridine(13) in tRNA</text>
        <dbReference type="Rhea" id="RHEA:42540"/>
        <dbReference type="Rhea" id="RHEA-COMP:10105"/>
        <dbReference type="Rhea" id="RHEA-COMP:10106"/>
        <dbReference type="ChEBI" id="CHEBI:65314"/>
        <dbReference type="ChEBI" id="CHEBI:65315"/>
        <dbReference type="EC" id="5.4.99.27"/>
    </reaction>
</comment>
<dbReference type="InterPro" id="IPR011760">
    <property type="entry name" value="PsdUridine_synth_TruD_insert"/>
</dbReference>
<evidence type="ECO:0000256" key="1">
    <source>
        <dbReference type="ARBA" id="ARBA00007953"/>
    </source>
</evidence>
<evidence type="ECO:0000313" key="6">
    <source>
        <dbReference type="EMBL" id="GHD31705.1"/>
    </source>
</evidence>
<keyword evidence="2 4" id="KW-0819">tRNA processing</keyword>
<dbReference type="InterPro" id="IPR001656">
    <property type="entry name" value="PsdUridine_synth_TruD"/>
</dbReference>
<dbReference type="SUPFAM" id="SSF55120">
    <property type="entry name" value="Pseudouridine synthase"/>
    <property type="match status" value="1"/>
</dbReference>
<organism evidence="6 7">
    <name type="scientific">Parahalioglobus pacificus</name>
    <dbReference type="NCBI Taxonomy" id="930806"/>
    <lineage>
        <taxon>Bacteria</taxon>
        <taxon>Pseudomonadati</taxon>
        <taxon>Pseudomonadota</taxon>
        <taxon>Gammaproteobacteria</taxon>
        <taxon>Cellvibrionales</taxon>
        <taxon>Halieaceae</taxon>
        <taxon>Parahalioglobus</taxon>
    </lineage>
</organism>
<dbReference type="AlphaFoldDB" id="A0A919CK69"/>
<dbReference type="EMBL" id="BMYM01000001">
    <property type="protein sequence ID" value="GHD31705.1"/>
    <property type="molecule type" value="Genomic_DNA"/>
</dbReference>
<dbReference type="PANTHER" id="PTHR47811:SF1">
    <property type="entry name" value="TRNA PSEUDOURIDINE SYNTHASE D"/>
    <property type="match status" value="1"/>
</dbReference>
<gene>
    <name evidence="4 6" type="primary">truD</name>
    <name evidence="6" type="ORF">GCM10007053_15060</name>
</gene>
<dbReference type="InterPro" id="IPR042214">
    <property type="entry name" value="TruD_catalytic"/>
</dbReference>
<dbReference type="GO" id="GO:0160150">
    <property type="term" value="F:tRNA pseudouridine(13) synthase activity"/>
    <property type="evidence" value="ECO:0007669"/>
    <property type="project" value="UniProtKB-EC"/>
</dbReference>
<evidence type="ECO:0000256" key="2">
    <source>
        <dbReference type="ARBA" id="ARBA00022694"/>
    </source>
</evidence>
<dbReference type="InterPro" id="IPR020103">
    <property type="entry name" value="PsdUridine_synth_cat_dom_sf"/>
</dbReference>
<evidence type="ECO:0000313" key="7">
    <source>
        <dbReference type="Proteomes" id="UP000644693"/>
    </source>
</evidence>
<evidence type="ECO:0000256" key="3">
    <source>
        <dbReference type="ARBA" id="ARBA00023235"/>
    </source>
</evidence>
<sequence length="346" mass="37892">MALGDPLGTASLRVSPQDFFVEESLGFEPEGEGEHAFLRIEKTGIGTQELAQQVATLANVPRRDVGYSGLKDSRAVTRQWLSVGLAGKPAPDWRSLEADGRVAILEVKQHRKKLRRGVHRANCFVLALRDLRTPDKSLLEQRLQQVAQGGVPNYFGVQRFGHNGSTLAQARHWLDRGGRRIARNRKSLYLSALRSALFNALLAERVEAGTWCEVAEGDACMLNGTHSVFAFDGEDPSVAERCRQGDVHPALPLWGRGEPLGSALRHQAYYDCFGEWQGVADGLCNQGLSLAYRPARVLPDDFCWEFCDDDALRLEFSLGAGSYATAVVAELVEINDGDVGSGASIE</sequence>
<dbReference type="InterPro" id="IPR050170">
    <property type="entry name" value="TruD_pseudoU_synthase"/>
</dbReference>
<comment type="caution">
    <text evidence="6">The sequence shown here is derived from an EMBL/GenBank/DDBJ whole genome shotgun (WGS) entry which is preliminary data.</text>
</comment>
<dbReference type="Pfam" id="PF01142">
    <property type="entry name" value="TruD"/>
    <property type="match status" value="2"/>
</dbReference>
<comment type="function">
    <text evidence="4">Responsible for synthesis of pseudouridine from uracil-13 in transfer RNAs.</text>
</comment>
<protein>
    <recommendedName>
        <fullName evidence="4">tRNA pseudouridine synthase D</fullName>
        <ecNumber evidence="4">5.4.99.27</ecNumber>
    </recommendedName>
    <alternativeName>
        <fullName evidence="4">tRNA pseudouridine(13) synthase</fullName>
    </alternativeName>
    <alternativeName>
        <fullName evidence="4">tRNA pseudouridylate synthase D</fullName>
    </alternativeName>
    <alternativeName>
        <fullName evidence="4">tRNA-uridine isomerase D</fullName>
    </alternativeName>
</protein>
<accession>A0A919CK69</accession>
<dbReference type="InterPro" id="IPR043165">
    <property type="entry name" value="TruD_insert_sf"/>
</dbReference>
<keyword evidence="7" id="KW-1185">Reference proteome</keyword>
<dbReference type="Proteomes" id="UP000644693">
    <property type="component" value="Unassembled WGS sequence"/>
</dbReference>
<dbReference type="EC" id="5.4.99.27" evidence="4"/>
<reference evidence="6" key="2">
    <citation type="submission" date="2020-09" db="EMBL/GenBank/DDBJ databases">
        <authorList>
            <person name="Sun Q."/>
            <person name="Kim S."/>
        </authorList>
    </citation>
    <scope>NUCLEOTIDE SEQUENCE</scope>
    <source>
        <strain evidence="6">KCTC 23430</strain>
    </source>
</reference>
<dbReference type="Gene3D" id="3.30.2340.10">
    <property type="entry name" value="TruD, insertion domain"/>
    <property type="match status" value="1"/>
</dbReference>
<keyword evidence="3 4" id="KW-0413">Isomerase</keyword>
<dbReference type="GO" id="GO:0031119">
    <property type="term" value="P:tRNA pseudouridine synthesis"/>
    <property type="evidence" value="ECO:0007669"/>
    <property type="project" value="UniProtKB-UniRule"/>
</dbReference>
<evidence type="ECO:0000259" key="5">
    <source>
        <dbReference type="PROSITE" id="PS50984"/>
    </source>
</evidence>
<feature type="domain" description="TRUD" evidence="5">
    <location>
        <begin position="150"/>
        <end position="298"/>
    </location>
</feature>
<comment type="similarity">
    <text evidence="1 4">Belongs to the pseudouridine synthase TruD family.</text>
</comment>